<sequence length="90" mass="10029">MVKRLGDVRMSTSVVTVVKVVPMWHVSHSKSDKIGIQFQTPALCPWRYSGTDLLLVARSQACLLSRLVLSHIAYEWPQGPSNPRLLLGNS</sequence>
<dbReference type="Proteomes" id="UP000887013">
    <property type="component" value="Unassembled WGS sequence"/>
</dbReference>
<accession>A0A8X6US69</accession>
<reference evidence="1" key="1">
    <citation type="submission" date="2020-08" db="EMBL/GenBank/DDBJ databases">
        <title>Multicomponent nature underlies the extraordinary mechanical properties of spider dragline silk.</title>
        <authorList>
            <person name="Kono N."/>
            <person name="Nakamura H."/>
            <person name="Mori M."/>
            <person name="Yoshida Y."/>
            <person name="Ohtoshi R."/>
            <person name="Malay A.D."/>
            <person name="Moran D.A.P."/>
            <person name="Tomita M."/>
            <person name="Numata K."/>
            <person name="Arakawa K."/>
        </authorList>
    </citation>
    <scope>NUCLEOTIDE SEQUENCE</scope>
</reference>
<gene>
    <name evidence="1" type="ORF">NPIL_53091</name>
</gene>
<protein>
    <submittedName>
        <fullName evidence="1">Uncharacterized protein</fullName>
    </submittedName>
</protein>
<evidence type="ECO:0000313" key="1">
    <source>
        <dbReference type="EMBL" id="GFU60914.1"/>
    </source>
</evidence>
<evidence type="ECO:0000313" key="2">
    <source>
        <dbReference type="Proteomes" id="UP000887013"/>
    </source>
</evidence>
<name>A0A8X6US69_NEPPI</name>
<organism evidence="1 2">
    <name type="scientific">Nephila pilipes</name>
    <name type="common">Giant wood spider</name>
    <name type="synonym">Nephila maculata</name>
    <dbReference type="NCBI Taxonomy" id="299642"/>
    <lineage>
        <taxon>Eukaryota</taxon>
        <taxon>Metazoa</taxon>
        <taxon>Ecdysozoa</taxon>
        <taxon>Arthropoda</taxon>
        <taxon>Chelicerata</taxon>
        <taxon>Arachnida</taxon>
        <taxon>Araneae</taxon>
        <taxon>Araneomorphae</taxon>
        <taxon>Entelegynae</taxon>
        <taxon>Araneoidea</taxon>
        <taxon>Nephilidae</taxon>
        <taxon>Nephila</taxon>
    </lineage>
</organism>
<proteinExistence type="predicted"/>
<dbReference type="EMBL" id="BMAW01040763">
    <property type="protein sequence ID" value="GFU60914.1"/>
    <property type="molecule type" value="Genomic_DNA"/>
</dbReference>
<comment type="caution">
    <text evidence="1">The sequence shown here is derived from an EMBL/GenBank/DDBJ whole genome shotgun (WGS) entry which is preliminary data.</text>
</comment>
<dbReference type="AlphaFoldDB" id="A0A8X6US69"/>
<keyword evidence="2" id="KW-1185">Reference proteome</keyword>